<dbReference type="Proteomes" id="UP000198504">
    <property type="component" value="Unassembled WGS sequence"/>
</dbReference>
<sequence>MSWEDQPGQERWRRLRRQVNRVWADDDPPTLINAVPPLDLWDVQRPLPAPVDAEQQRSFDFAHRVGAVMLARGASIDDVEASIRAAALAMGLPHPEVDVTFTSIFVSVRPDPERPPLTSVSVVRQRGDDHSRLADTHQLLIALANGHLDRDAAFERLAEIEQRPHPYGDNLVTAARGVLAAAIVAQLGGSWAAALVVLTTAALIDVLGRGLARHRVPTFYLNVVGGVVATLAAATTTALGAQGTPALVVAGSIVALLPGGTLVNGVRDALAGYLVTGTARVSEVLLVVGGLVGGVALGLGLTRALGVDMSVDPDVLGLDALPVRVASAGVAATAAAITYYTPYRLLPAAALSGALGMLVLSVVQSLGLTGVAAYACAAFVVGLSGYALANAQRALPLMVFVPGILSLLPGLTLYRGMLELSTGQAVDGIVSLVDAVARGLAIAAAVLVAELIGQPVRRRVLRRG</sequence>
<proteinExistence type="inferred from homology"/>
<evidence type="ECO:0000256" key="7">
    <source>
        <dbReference type="SAM" id="Phobius"/>
    </source>
</evidence>
<dbReference type="PANTHER" id="PTHR34390">
    <property type="entry name" value="UPF0442 PROTEIN YJJB-RELATED"/>
    <property type="match status" value="1"/>
</dbReference>
<feature type="transmembrane region" description="Helical" evidence="7">
    <location>
        <begin position="321"/>
        <end position="340"/>
    </location>
</feature>
<organism evidence="10 11">
    <name type="scientific">Microlunatus flavus</name>
    <dbReference type="NCBI Taxonomy" id="1036181"/>
    <lineage>
        <taxon>Bacteria</taxon>
        <taxon>Bacillati</taxon>
        <taxon>Actinomycetota</taxon>
        <taxon>Actinomycetes</taxon>
        <taxon>Propionibacteriales</taxon>
        <taxon>Propionibacteriaceae</taxon>
        <taxon>Microlunatus</taxon>
    </lineage>
</organism>
<feature type="transmembrane region" description="Helical" evidence="7">
    <location>
        <begin position="245"/>
        <end position="263"/>
    </location>
</feature>
<accession>A0A1H9H921</accession>
<dbReference type="GO" id="GO:0005886">
    <property type="term" value="C:plasma membrane"/>
    <property type="evidence" value="ECO:0007669"/>
    <property type="project" value="UniProtKB-SubCell"/>
</dbReference>
<feature type="transmembrane region" description="Helical" evidence="7">
    <location>
        <begin position="435"/>
        <end position="453"/>
    </location>
</feature>
<dbReference type="GO" id="GO:0015744">
    <property type="term" value="P:succinate transport"/>
    <property type="evidence" value="ECO:0007669"/>
    <property type="project" value="TreeGrafter"/>
</dbReference>
<feature type="transmembrane region" description="Helical" evidence="7">
    <location>
        <begin position="395"/>
        <end position="415"/>
    </location>
</feature>
<keyword evidence="4 7" id="KW-1133">Transmembrane helix</keyword>
<dbReference type="InterPro" id="IPR010619">
    <property type="entry name" value="ThrE-like_N"/>
</dbReference>
<feature type="domain" description="Threonine/Serine exporter ThrE" evidence="9">
    <location>
        <begin position="327"/>
        <end position="452"/>
    </location>
</feature>
<feature type="transmembrane region" description="Helical" evidence="7">
    <location>
        <begin position="345"/>
        <end position="365"/>
    </location>
</feature>
<keyword evidence="11" id="KW-1185">Reference proteome</keyword>
<feature type="transmembrane region" description="Helical" evidence="7">
    <location>
        <begin position="178"/>
        <end position="207"/>
    </location>
</feature>
<evidence type="ECO:0000256" key="3">
    <source>
        <dbReference type="ARBA" id="ARBA00022692"/>
    </source>
</evidence>
<dbReference type="OrthoDB" id="9763957at2"/>
<feature type="transmembrane region" description="Helical" evidence="7">
    <location>
        <begin position="284"/>
        <end position="301"/>
    </location>
</feature>
<reference evidence="11" key="1">
    <citation type="submission" date="2016-10" db="EMBL/GenBank/DDBJ databases">
        <authorList>
            <person name="Varghese N."/>
            <person name="Submissions S."/>
        </authorList>
    </citation>
    <scope>NUCLEOTIDE SEQUENCE [LARGE SCALE GENOMIC DNA]</scope>
    <source>
        <strain evidence="11">CGMCC 4.6856</strain>
    </source>
</reference>
<evidence type="ECO:0000259" key="9">
    <source>
        <dbReference type="Pfam" id="PF12821"/>
    </source>
</evidence>
<dbReference type="Pfam" id="PF06738">
    <property type="entry name" value="ThrE"/>
    <property type="match status" value="1"/>
</dbReference>
<evidence type="ECO:0000256" key="4">
    <source>
        <dbReference type="ARBA" id="ARBA00022989"/>
    </source>
</evidence>
<feature type="transmembrane region" description="Helical" evidence="7">
    <location>
        <begin position="371"/>
        <end position="388"/>
    </location>
</feature>
<dbReference type="InterPro" id="IPR024528">
    <property type="entry name" value="ThrE_2"/>
</dbReference>
<keyword evidence="2" id="KW-1003">Cell membrane</keyword>
<gene>
    <name evidence="10" type="ORF">SAMN05421756_104156</name>
</gene>
<evidence type="ECO:0000313" key="10">
    <source>
        <dbReference type="EMBL" id="SEQ58766.1"/>
    </source>
</evidence>
<comment type="subcellular location">
    <subcellularLocation>
        <location evidence="1">Cell membrane</location>
        <topology evidence="1">Multi-pass membrane protein</topology>
    </subcellularLocation>
</comment>
<feature type="transmembrane region" description="Helical" evidence="7">
    <location>
        <begin position="219"/>
        <end position="239"/>
    </location>
</feature>
<dbReference type="STRING" id="1036181.SAMN05421756_104156"/>
<dbReference type="AlphaFoldDB" id="A0A1H9H921"/>
<comment type="similarity">
    <text evidence="6">Belongs to the ThrE exporter (TC 2.A.79) family.</text>
</comment>
<dbReference type="EMBL" id="FOFA01000004">
    <property type="protein sequence ID" value="SEQ58766.1"/>
    <property type="molecule type" value="Genomic_DNA"/>
</dbReference>
<keyword evidence="3 7" id="KW-0812">Transmembrane</keyword>
<feature type="domain" description="Threonine/serine exporter-like N-terminal" evidence="8">
    <location>
        <begin position="60"/>
        <end position="301"/>
    </location>
</feature>
<evidence type="ECO:0000256" key="1">
    <source>
        <dbReference type="ARBA" id="ARBA00004651"/>
    </source>
</evidence>
<dbReference type="GO" id="GO:0022857">
    <property type="term" value="F:transmembrane transporter activity"/>
    <property type="evidence" value="ECO:0007669"/>
    <property type="project" value="InterPro"/>
</dbReference>
<evidence type="ECO:0000256" key="6">
    <source>
        <dbReference type="ARBA" id="ARBA00034125"/>
    </source>
</evidence>
<keyword evidence="5 7" id="KW-0472">Membrane</keyword>
<dbReference type="RefSeq" id="WP_139209831.1">
    <property type="nucleotide sequence ID" value="NZ_FOFA01000004.1"/>
</dbReference>
<evidence type="ECO:0000259" key="8">
    <source>
        <dbReference type="Pfam" id="PF06738"/>
    </source>
</evidence>
<name>A0A1H9H921_9ACTN</name>
<evidence type="ECO:0000256" key="2">
    <source>
        <dbReference type="ARBA" id="ARBA00022475"/>
    </source>
</evidence>
<dbReference type="InterPro" id="IPR050539">
    <property type="entry name" value="ThrE_Dicarb/AminoAcid_Exp"/>
</dbReference>
<evidence type="ECO:0000256" key="5">
    <source>
        <dbReference type="ARBA" id="ARBA00023136"/>
    </source>
</evidence>
<evidence type="ECO:0000313" key="11">
    <source>
        <dbReference type="Proteomes" id="UP000198504"/>
    </source>
</evidence>
<dbReference type="Pfam" id="PF12821">
    <property type="entry name" value="ThrE_2"/>
    <property type="match status" value="1"/>
</dbReference>
<protein>
    <submittedName>
        <fullName evidence="10">Uncharacterized membrane protein YjjP, DUF1212 family</fullName>
    </submittedName>
</protein>
<dbReference type="PANTHER" id="PTHR34390:SF2">
    <property type="entry name" value="SUCCINATE TRANSPORTER SUBUNIT YJJP-RELATED"/>
    <property type="match status" value="1"/>
</dbReference>